<comment type="caution">
    <text evidence="2">The sequence shown here is derived from an EMBL/GenBank/DDBJ whole genome shotgun (WGS) entry which is preliminary data.</text>
</comment>
<dbReference type="Proteomes" id="UP001519331">
    <property type="component" value="Unassembled WGS sequence"/>
</dbReference>
<evidence type="ECO:0008006" key="4">
    <source>
        <dbReference type="Google" id="ProtNLM"/>
    </source>
</evidence>
<feature type="transmembrane region" description="Helical" evidence="1">
    <location>
        <begin position="248"/>
        <end position="268"/>
    </location>
</feature>
<evidence type="ECO:0000256" key="1">
    <source>
        <dbReference type="SAM" id="Phobius"/>
    </source>
</evidence>
<organism evidence="2 3">
    <name type="scientific">Nesterenkonia lacusekhoensis</name>
    <dbReference type="NCBI Taxonomy" id="150832"/>
    <lineage>
        <taxon>Bacteria</taxon>
        <taxon>Bacillati</taxon>
        <taxon>Actinomycetota</taxon>
        <taxon>Actinomycetes</taxon>
        <taxon>Micrococcales</taxon>
        <taxon>Micrococcaceae</taxon>
        <taxon>Nesterenkonia</taxon>
    </lineage>
</organism>
<gene>
    <name evidence="2" type="ORF">JOF45_002515</name>
</gene>
<name>A0ABS4T6L3_9MICC</name>
<keyword evidence="1" id="KW-1133">Transmembrane helix</keyword>
<sequence>MTQLTNADIARLRTRDLQAEIESTGGFSTDFGLMPPQLIEFVRPTFPQAEKMLASAPCEMAIWSSPGDGTYYSGDGVPVVATGFANRTGTALALGATAGNLAGHAWNKRKAEKMAQKRWMPFVPQGVLTVSNYGFYIDHEDGQYGRAWQDLQKVEWIEPSKIEIRTSHGQDQARLQLVSDWAELIYILWIKVVAKGQHPRKFDWIPPHLQTIPPGSYPEYGTGARSVHGPAARGPEAPPGHTNANLSLTFGLITVFSVFFLIPPLLFGPLAIWQGIEAKKKGNRSRRRILGMALGAIMLAIIFFVLVIALMGALV</sequence>
<proteinExistence type="predicted"/>
<keyword evidence="3" id="KW-1185">Reference proteome</keyword>
<evidence type="ECO:0000313" key="3">
    <source>
        <dbReference type="Proteomes" id="UP001519331"/>
    </source>
</evidence>
<keyword evidence="1" id="KW-0812">Transmembrane</keyword>
<dbReference type="EMBL" id="JAGINX010000001">
    <property type="protein sequence ID" value="MBP2319496.1"/>
    <property type="molecule type" value="Genomic_DNA"/>
</dbReference>
<reference evidence="2 3" key="1">
    <citation type="submission" date="2021-03" db="EMBL/GenBank/DDBJ databases">
        <title>Sequencing the genomes of 1000 actinobacteria strains.</title>
        <authorList>
            <person name="Klenk H.-P."/>
        </authorList>
    </citation>
    <scope>NUCLEOTIDE SEQUENCE [LARGE SCALE GENOMIC DNA]</scope>
    <source>
        <strain evidence="2 3">DSM 12544</strain>
    </source>
</reference>
<dbReference type="RefSeq" id="WP_210050951.1">
    <property type="nucleotide sequence ID" value="NZ_JAGINX010000001.1"/>
</dbReference>
<feature type="transmembrane region" description="Helical" evidence="1">
    <location>
        <begin position="289"/>
        <end position="314"/>
    </location>
</feature>
<keyword evidence="1" id="KW-0472">Membrane</keyword>
<evidence type="ECO:0000313" key="2">
    <source>
        <dbReference type="EMBL" id="MBP2319496.1"/>
    </source>
</evidence>
<accession>A0ABS4T6L3</accession>
<protein>
    <recommendedName>
        <fullName evidence="4">DUF4190 domain-containing protein</fullName>
    </recommendedName>
</protein>